<dbReference type="EMBL" id="BKCP01012403">
    <property type="protein sequence ID" value="GER56010.1"/>
    <property type="molecule type" value="Genomic_DNA"/>
</dbReference>
<accession>A0A5A7RFP6</accession>
<evidence type="ECO:0000313" key="2">
    <source>
        <dbReference type="Proteomes" id="UP000325081"/>
    </source>
</evidence>
<proteinExistence type="predicted"/>
<organism evidence="1 2">
    <name type="scientific">Striga asiatica</name>
    <name type="common">Asiatic witchweed</name>
    <name type="synonym">Buchnera asiatica</name>
    <dbReference type="NCBI Taxonomy" id="4170"/>
    <lineage>
        <taxon>Eukaryota</taxon>
        <taxon>Viridiplantae</taxon>
        <taxon>Streptophyta</taxon>
        <taxon>Embryophyta</taxon>
        <taxon>Tracheophyta</taxon>
        <taxon>Spermatophyta</taxon>
        <taxon>Magnoliopsida</taxon>
        <taxon>eudicotyledons</taxon>
        <taxon>Gunneridae</taxon>
        <taxon>Pentapetalae</taxon>
        <taxon>asterids</taxon>
        <taxon>lamiids</taxon>
        <taxon>Lamiales</taxon>
        <taxon>Orobanchaceae</taxon>
        <taxon>Buchnereae</taxon>
        <taxon>Striga</taxon>
    </lineage>
</organism>
<feature type="non-terminal residue" evidence="1">
    <location>
        <position position="163"/>
    </location>
</feature>
<gene>
    <name evidence="1" type="ORF">STAS_33723</name>
</gene>
<evidence type="ECO:0000313" key="1">
    <source>
        <dbReference type="EMBL" id="GER56010.1"/>
    </source>
</evidence>
<sequence>TLCGSECQLGSVSAKCGIYRIGDRLIPTHNQIAAEDRRRRTLIDKVPHMNDLDAVEKELRYHEVLSRVNGVAALSPAVMQMLQSLALIHGQQNLIQVFQGHQATLKGLQQGQNLANERIDSLFRVISGRSRNQHIKRRDEMNEHSCQNCLLGIHIRSHYPSKG</sequence>
<dbReference type="AlphaFoldDB" id="A0A5A7RFP6"/>
<comment type="caution">
    <text evidence="1">The sequence shown here is derived from an EMBL/GenBank/DDBJ whole genome shotgun (WGS) entry which is preliminary data.</text>
</comment>
<dbReference type="Proteomes" id="UP000325081">
    <property type="component" value="Unassembled WGS sequence"/>
</dbReference>
<reference evidence="2" key="1">
    <citation type="journal article" date="2019" name="Curr. Biol.">
        <title>Genome Sequence of Striga asiatica Provides Insight into the Evolution of Plant Parasitism.</title>
        <authorList>
            <person name="Yoshida S."/>
            <person name="Kim S."/>
            <person name="Wafula E.K."/>
            <person name="Tanskanen J."/>
            <person name="Kim Y.M."/>
            <person name="Honaas L."/>
            <person name="Yang Z."/>
            <person name="Spallek T."/>
            <person name="Conn C.E."/>
            <person name="Ichihashi Y."/>
            <person name="Cheong K."/>
            <person name="Cui S."/>
            <person name="Der J.P."/>
            <person name="Gundlach H."/>
            <person name="Jiao Y."/>
            <person name="Hori C."/>
            <person name="Ishida J.K."/>
            <person name="Kasahara H."/>
            <person name="Kiba T."/>
            <person name="Kim M.S."/>
            <person name="Koo N."/>
            <person name="Laohavisit A."/>
            <person name="Lee Y.H."/>
            <person name="Lumba S."/>
            <person name="McCourt P."/>
            <person name="Mortimer J.C."/>
            <person name="Mutuku J.M."/>
            <person name="Nomura T."/>
            <person name="Sasaki-Sekimoto Y."/>
            <person name="Seto Y."/>
            <person name="Wang Y."/>
            <person name="Wakatake T."/>
            <person name="Sakakibara H."/>
            <person name="Demura T."/>
            <person name="Yamaguchi S."/>
            <person name="Yoneyama K."/>
            <person name="Manabe R.I."/>
            <person name="Nelson D.C."/>
            <person name="Schulman A.H."/>
            <person name="Timko M.P."/>
            <person name="dePamphilis C.W."/>
            <person name="Choi D."/>
            <person name="Shirasu K."/>
        </authorList>
    </citation>
    <scope>NUCLEOTIDE SEQUENCE [LARGE SCALE GENOMIC DNA]</scope>
    <source>
        <strain evidence="2">cv. UVA1</strain>
    </source>
</reference>
<keyword evidence="2" id="KW-1185">Reference proteome</keyword>
<protein>
    <submittedName>
        <fullName evidence="1">Myoglobin</fullName>
    </submittedName>
</protein>
<name>A0A5A7RFP6_STRAF</name>
<feature type="non-terminal residue" evidence="1">
    <location>
        <position position="1"/>
    </location>
</feature>